<evidence type="ECO:0000313" key="3">
    <source>
        <dbReference type="Proteomes" id="UP000032874"/>
    </source>
</evidence>
<evidence type="ECO:0000313" key="2">
    <source>
        <dbReference type="EMBL" id="KFX07471.1"/>
    </source>
</evidence>
<organism evidence="2 3">
    <name type="scientific">Pectobacterium betavasculorum</name>
    <dbReference type="NCBI Taxonomy" id="55207"/>
    <lineage>
        <taxon>Bacteria</taxon>
        <taxon>Pseudomonadati</taxon>
        <taxon>Pseudomonadota</taxon>
        <taxon>Gammaproteobacteria</taxon>
        <taxon>Enterobacterales</taxon>
        <taxon>Pectobacteriaceae</taxon>
        <taxon>Pectobacterium</taxon>
    </lineage>
</organism>
<gene>
    <name evidence="2" type="ORF">KP22_05115</name>
</gene>
<dbReference type="AlphaFoldDB" id="A0A093SBH4"/>
<evidence type="ECO:0000256" key="1">
    <source>
        <dbReference type="SAM" id="Phobius"/>
    </source>
</evidence>
<accession>A0A093SBH4</accession>
<dbReference type="Proteomes" id="UP000032874">
    <property type="component" value="Unassembled WGS sequence"/>
</dbReference>
<dbReference type="STRING" id="55207.KP22_05115"/>
<keyword evidence="1" id="KW-0472">Membrane</keyword>
<proteinExistence type="predicted"/>
<sequence length="206" mass="23294">MNRDLARLFFRSFHLKLWGLLIMCLLVSSCASTYPETDNITHIANNNGTLIAESNTYVYKFPDARTQKEYQDYYAFYRDYKDIITGVRVDFSLRNNGQVYARYKNMIDTRRLTKAQELDLRELYAAQIPTTMGKGEVTFSAQGTFSKKKGSLVSPTENGRLPQPIPVVINSSDNSGKEVLLAPLMIPAVILFPLFMMYGCATGPCV</sequence>
<name>A0A093SBH4_9GAMM</name>
<feature type="transmembrane region" description="Helical" evidence="1">
    <location>
        <begin position="180"/>
        <end position="201"/>
    </location>
</feature>
<comment type="caution">
    <text evidence="2">The sequence shown here is derived from an EMBL/GenBank/DDBJ whole genome shotgun (WGS) entry which is preliminary data.</text>
</comment>
<protein>
    <recommendedName>
        <fullName evidence="4">Lipoprotein</fullName>
    </recommendedName>
</protein>
<dbReference type="EMBL" id="JQHM01000001">
    <property type="protein sequence ID" value="KFX07471.1"/>
    <property type="molecule type" value="Genomic_DNA"/>
</dbReference>
<keyword evidence="1" id="KW-1133">Transmembrane helix</keyword>
<reference evidence="2 3" key="1">
    <citation type="submission" date="2014-08" db="EMBL/GenBank/DDBJ databases">
        <title>Genome sequences of NCPPB Pectobacterium isolates.</title>
        <authorList>
            <person name="Glover R.H."/>
            <person name="Sapp M."/>
            <person name="Elphinstone J."/>
        </authorList>
    </citation>
    <scope>NUCLEOTIDE SEQUENCE [LARGE SCALE GENOMIC DNA]</scope>
    <source>
        <strain evidence="2 3">NCPPB 2795</strain>
    </source>
</reference>
<dbReference type="eggNOG" id="ENOG50337MW">
    <property type="taxonomic scope" value="Bacteria"/>
</dbReference>
<dbReference type="PROSITE" id="PS51257">
    <property type="entry name" value="PROKAR_LIPOPROTEIN"/>
    <property type="match status" value="1"/>
</dbReference>
<keyword evidence="1" id="KW-0812">Transmembrane</keyword>
<evidence type="ECO:0008006" key="4">
    <source>
        <dbReference type="Google" id="ProtNLM"/>
    </source>
</evidence>